<sequence>MDKIDFKKREQVFYNPKKVSIVEIPSMQFLAIRGVGDPNTSAAFKQAITTLYAVAYKIAMAWRKGYEIPNFYPYVMPPLEGLWTSTTRPDGDLDKAQLVWQIMLRQPEFVDDTVLAWAKTQVDRELALDAIELIEQTDGLVVQAPHRGSFDTEQATFTEMETFALAQGYRPVMRQYHHREIYLSDARKTSPENQRVVLRLFIEKV</sequence>
<keyword evidence="3" id="KW-1185">Reference proteome</keyword>
<gene>
    <name evidence="2" type="ORF">ESZ50_08825</name>
</gene>
<dbReference type="InterPro" id="IPR008319">
    <property type="entry name" value="GyrI-like_CCH_Lin2189-like"/>
</dbReference>
<reference evidence="2 3" key="1">
    <citation type="submission" date="2019-01" db="EMBL/GenBank/DDBJ databases">
        <title>Weissella sp. nov., a novel lactic acid bacterium isolated from animal feces.</title>
        <authorList>
            <person name="Wang L.-T."/>
        </authorList>
    </citation>
    <scope>NUCLEOTIDE SEQUENCE [LARGE SCALE GENOMIC DNA]</scope>
    <source>
        <strain evidence="2 3">8H-2</strain>
    </source>
</reference>
<comment type="caution">
    <text evidence="2">The sequence shown here is derived from an EMBL/GenBank/DDBJ whole genome shotgun (WGS) entry which is preliminary data.</text>
</comment>
<proteinExistence type="predicted"/>
<organism evidence="2 3">
    <name type="scientific">Weissella muntiaci</name>
    <dbReference type="NCBI Taxonomy" id="2508881"/>
    <lineage>
        <taxon>Bacteria</taxon>
        <taxon>Bacillati</taxon>
        <taxon>Bacillota</taxon>
        <taxon>Bacilli</taxon>
        <taxon>Lactobacillales</taxon>
        <taxon>Lactobacillaceae</taxon>
        <taxon>Weissella</taxon>
    </lineage>
</organism>
<dbReference type="AlphaFoldDB" id="A0A6C2C3I0"/>
<feature type="domain" description="GyrI-like small molecule binding" evidence="1">
    <location>
        <begin position="18"/>
        <end position="195"/>
    </location>
</feature>
<evidence type="ECO:0000313" key="3">
    <source>
        <dbReference type="Proteomes" id="UP000371977"/>
    </source>
</evidence>
<evidence type="ECO:0000313" key="2">
    <source>
        <dbReference type="EMBL" id="TYC48454.1"/>
    </source>
</evidence>
<dbReference type="RefSeq" id="WP_148623200.1">
    <property type="nucleotide sequence ID" value="NZ_SDGZ01000020.1"/>
</dbReference>
<dbReference type="Proteomes" id="UP000371977">
    <property type="component" value="Unassembled WGS sequence"/>
</dbReference>
<dbReference type="Gene3D" id="3.20.80.10">
    <property type="entry name" value="Regulatory factor, effector binding domain"/>
    <property type="match status" value="1"/>
</dbReference>
<accession>A0A6C2C3I0</accession>
<dbReference type="Pfam" id="PF06445">
    <property type="entry name" value="GyrI-like"/>
    <property type="match status" value="1"/>
</dbReference>
<dbReference type="PIRSF" id="PIRSF031644">
    <property type="entry name" value="UCP031644"/>
    <property type="match status" value="1"/>
</dbReference>
<dbReference type="InterPro" id="IPR011256">
    <property type="entry name" value="Reg_factor_effector_dom_sf"/>
</dbReference>
<protein>
    <recommendedName>
        <fullName evidence="1">GyrI-like small molecule binding domain-containing protein</fullName>
    </recommendedName>
</protein>
<evidence type="ECO:0000259" key="1">
    <source>
        <dbReference type="Pfam" id="PF06445"/>
    </source>
</evidence>
<dbReference type="EMBL" id="SDGZ01000020">
    <property type="protein sequence ID" value="TYC48454.1"/>
    <property type="molecule type" value="Genomic_DNA"/>
</dbReference>
<dbReference type="InterPro" id="IPR029442">
    <property type="entry name" value="GyrI-like"/>
</dbReference>
<dbReference type="OrthoDB" id="4772335at2"/>
<dbReference type="SUPFAM" id="SSF55136">
    <property type="entry name" value="Probable bacterial effector-binding domain"/>
    <property type="match status" value="1"/>
</dbReference>
<name>A0A6C2C3I0_9LACO</name>